<accession>A0A838L4H9</accession>
<dbReference type="EMBL" id="JACEIB010000005">
    <property type="protein sequence ID" value="MBA2934064.1"/>
    <property type="molecule type" value="Genomic_DNA"/>
</dbReference>
<protein>
    <submittedName>
        <fullName evidence="2">Alpha/beta hydrolase</fullName>
    </submittedName>
</protein>
<dbReference type="InterPro" id="IPR000073">
    <property type="entry name" value="AB_hydrolase_1"/>
</dbReference>
<evidence type="ECO:0000313" key="3">
    <source>
        <dbReference type="Proteomes" id="UP000570166"/>
    </source>
</evidence>
<dbReference type="SUPFAM" id="SSF53474">
    <property type="entry name" value="alpha/beta-Hydrolases"/>
    <property type="match status" value="1"/>
</dbReference>
<dbReference type="Pfam" id="PF12146">
    <property type="entry name" value="Hydrolase_4"/>
    <property type="match status" value="1"/>
</dbReference>
<dbReference type="PRINTS" id="PR00111">
    <property type="entry name" value="ABHYDROLASE"/>
</dbReference>
<feature type="domain" description="Serine aminopeptidase S33" evidence="1">
    <location>
        <begin position="44"/>
        <end position="242"/>
    </location>
</feature>
<dbReference type="AlphaFoldDB" id="A0A838L4H9"/>
<evidence type="ECO:0000313" key="2">
    <source>
        <dbReference type="EMBL" id="MBA2934064.1"/>
    </source>
</evidence>
<organism evidence="2 3">
    <name type="scientific">Sphingomonas chungangi</name>
    <dbReference type="NCBI Taxonomy" id="2683589"/>
    <lineage>
        <taxon>Bacteria</taxon>
        <taxon>Pseudomonadati</taxon>
        <taxon>Pseudomonadota</taxon>
        <taxon>Alphaproteobacteria</taxon>
        <taxon>Sphingomonadales</taxon>
        <taxon>Sphingomonadaceae</taxon>
        <taxon>Sphingomonas</taxon>
    </lineage>
</organism>
<dbReference type="Proteomes" id="UP000570166">
    <property type="component" value="Unassembled WGS sequence"/>
</dbReference>
<dbReference type="RefSeq" id="WP_160366280.1">
    <property type="nucleotide sequence ID" value="NZ_JACEIB010000005.1"/>
</dbReference>
<evidence type="ECO:0000259" key="1">
    <source>
        <dbReference type="Pfam" id="PF12146"/>
    </source>
</evidence>
<dbReference type="Gene3D" id="3.40.50.1820">
    <property type="entry name" value="alpha/beta hydrolase"/>
    <property type="match status" value="1"/>
</dbReference>
<dbReference type="InterPro" id="IPR050471">
    <property type="entry name" value="AB_hydrolase"/>
</dbReference>
<dbReference type="InterPro" id="IPR029058">
    <property type="entry name" value="AB_hydrolase_fold"/>
</dbReference>
<gene>
    <name evidence="2" type="ORF">HZF05_08120</name>
</gene>
<dbReference type="PANTHER" id="PTHR43433">
    <property type="entry name" value="HYDROLASE, ALPHA/BETA FOLD FAMILY PROTEIN"/>
    <property type="match status" value="1"/>
</dbReference>
<reference evidence="2 3" key="1">
    <citation type="submission" date="2020-07" db="EMBL/GenBank/DDBJ databases">
        <authorList>
            <person name="Sun Q."/>
        </authorList>
    </citation>
    <scope>NUCLEOTIDE SEQUENCE [LARGE SCALE GENOMIC DNA]</scope>
    <source>
        <strain evidence="2 3">CGMCC 1.13654</strain>
    </source>
</reference>
<name>A0A838L4H9_9SPHN</name>
<dbReference type="PANTHER" id="PTHR43433:SF5">
    <property type="entry name" value="AB HYDROLASE-1 DOMAIN-CONTAINING PROTEIN"/>
    <property type="match status" value="1"/>
</dbReference>
<dbReference type="InterPro" id="IPR022742">
    <property type="entry name" value="Hydrolase_4"/>
</dbReference>
<keyword evidence="3" id="KW-1185">Reference proteome</keyword>
<proteinExistence type="predicted"/>
<dbReference type="GO" id="GO:0016787">
    <property type="term" value="F:hydrolase activity"/>
    <property type="evidence" value="ECO:0007669"/>
    <property type="project" value="UniProtKB-KW"/>
</dbReference>
<sequence>MPFTTNAGIRLFWEERGQGSPLLLVMGHRYSSAMWYPALDALAAKHRVISFDNRGTGRTDSATGFSIADMADDALAVLDAAGVDRAHIYGVSMGGVIVQDMAIRHPERALSLIVGCSGMLTREKPRAPLIVRALYYVPPKILAWLFRNMPHGYGSAASADLIAHDKAVVERDPISMRGVRAQQRAIRKHSVSVEQVRALTMPALVLHGDEDRTVPHSYGVELADTLPRARFVSLPGAGHNYLIAHQDTANTAVLTFLDEVDIPGPATA</sequence>
<comment type="caution">
    <text evidence="2">The sequence shown here is derived from an EMBL/GenBank/DDBJ whole genome shotgun (WGS) entry which is preliminary data.</text>
</comment>
<keyword evidence="2" id="KW-0378">Hydrolase</keyword>